<dbReference type="KEGG" id="asq:AVL57_04195"/>
<organism evidence="7 9">
    <name type="scientific">Alteromonas stellipolaris</name>
    <dbReference type="NCBI Taxonomy" id="233316"/>
    <lineage>
        <taxon>Bacteria</taxon>
        <taxon>Pseudomonadati</taxon>
        <taxon>Pseudomonadota</taxon>
        <taxon>Gammaproteobacteria</taxon>
        <taxon>Alteromonadales</taxon>
        <taxon>Alteromonadaceae</taxon>
        <taxon>Alteromonas/Salinimonas group</taxon>
        <taxon>Alteromonas</taxon>
    </lineage>
</organism>
<dbReference type="PANTHER" id="PTHR43401">
    <property type="entry name" value="L-THREONINE 3-DEHYDROGENASE"/>
    <property type="match status" value="1"/>
</dbReference>
<dbReference type="Proteomes" id="UP000056750">
    <property type="component" value="Chromosome"/>
</dbReference>
<dbReference type="PANTHER" id="PTHR43401:SF2">
    <property type="entry name" value="L-THREONINE 3-DEHYDROGENASE"/>
    <property type="match status" value="1"/>
</dbReference>
<evidence type="ECO:0000256" key="1">
    <source>
        <dbReference type="ARBA" id="ARBA00022723"/>
    </source>
</evidence>
<comment type="cofactor">
    <cofactor evidence="4">
        <name>Zn(2+)</name>
        <dbReference type="ChEBI" id="CHEBI:29105"/>
    </cofactor>
</comment>
<dbReference type="InterPro" id="IPR002328">
    <property type="entry name" value="ADH_Zn_CS"/>
</dbReference>
<evidence type="ECO:0000256" key="4">
    <source>
        <dbReference type="RuleBase" id="RU361277"/>
    </source>
</evidence>
<dbReference type="InterPro" id="IPR013154">
    <property type="entry name" value="ADH-like_N"/>
</dbReference>
<evidence type="ECO:0000313" key="6">
    <source>
        <dbReference type="EMBL" id="AMJ73247.1"/>
    </source>
</evidence>
<dbReference type="RefSeq" id="WP_057794054.1">
    <property type="nucleotide sequence ID" value="NZ_CAXIBE010000008.1"/>
</dbReference>
<dbReference type="GO" id="GO:0008270">
    <property type="term" value="F:zinc ion binding"/>
    <property type="evidence" value="ECO:0007669"/>
    <property type="project" value="InterPro"/>
</dbReference>
<dbReference type="Gene3D" id="3.40.50.720">
    <property type="entry name" value="NAD(P)-binding Rossmann-like Domain"/>
    <property type="match status" value="1"/>
</dbReference>
<sequence length="341" mass="36242">MFAAQYAGEKTFNIQPGTTVPPGPGEVRLSVGYVGICGTDMHIYHGVMDARVAPPQIIGHEMSGVVAEVGEGVKNVVIGDHVVVRPLDYCLNCPACDAGHSHVCQNLKFMGIDTPGAFQSSWTVKSRTLHKLPSNVSLKMGALVEPLAVACHDVARARVAKGEDVVVIGGGPIGQLVAMVAKAKGANVIISEVNATRRQFSEDNGINTIDPINQDPVAEIAKVTNGKGADVVFEVSGVQPAVDVMTEIAAVRGRICMVAIHSQKPQVDLFKFFWKELELLGARVYEHEDFEQAIKLIADGSLDLEPLISSVSKINDIGSAFASMDGNPSGMKALVSLSEEF</sequence>
<dbReference type="SUPFAM" id="SSF51735">
    <property type="entry name" value="NAD(P)-binding Rossmann-fold domains"/>
    <property type="match status" value="1"/>
</dbReference>
<keyword evidence="2 4" id="KW-0862">Zinc</keyword>
<dbReference type="Pfam" id="PF00107">
    <property type="entry name" value="ADH_zinc_N"/>
    <property type="match status" value="1"/>
</dbReference>
<name>A0AAW7YWI3_9ALTE</name>
<keyword evidence="8" id="KW-1185">Reference proteome</keyword>
<dbReference type="EMBL" id="CP013926">
    <property type="protein sequence ID" value="AMJ73247.1"/>
    <property type="molecule type" value="Genomic_DNA"/>
</dbReference>
<dbReference type="SUPFAM" id="SSF50129">
    <property type="entry name" value="GroES-like"/>
    <property type="match status" value="1"/>
</dbReference>
<dbReference type="AlphaFoldDB" id="A0AAW7YWI3"/>
<accession>A0AAW7YWI3</accession>
<dbReference type="GO" id="GO:0016616">
    <property type="term" value="F:oxidoreductase activity, acting on the CH-OH group of donors, NAD or NADP as acceptor"/>
    <property type="evidence" value="ECO:0007669"/>
    <property type="project" value="UniProtKB-ARBA"/>
</dbReference>
<proteinExistence type="inferred from homology"/>
<evidence type="ECO:0000259" key="5">
    <source>
        <dbReference type="SMART" id="SM00829"/>
    </source>
</evidence>
<evidence type="ECO:0000256" key="3">
    <source>
        <dbReference type="ARBA" id="ARBA00023002"/>
    </source>
</evidence>
<protein>
    <submittedName>
        <fullName evidence="7">Alcohol dehydrogenase catalytic domain-containing protein</fullName>
    </submittedName>
    <submittedName>
        <fullName evidence="6">Zn-dependent alcohol dehydrogenase</fullName>
    </submittedName>
</protein>
<dbReference type="InterPro" id="IPR013149">
    <property type="entry name" value="ADH-like_C"/>
</dbReference>
<dbReference type="Proteomes" id="UP001170717">
    <property type="component" value="Unassembled WGS sequence"/>
</dbReference>
<reference evidence="6 8" key="1">
    <citation type="submission" date="2015-12" db="EMBL/GenBank/DDBJ databases">
        <title>Intraspecies pangenome expansion in the marine bacterium Alteromonas.</title>
        <authorList>
            <person name="Lopez-Perez M."/>
            <person name="Rodriguez-Valera F."/>
        </authorList>
    </citation>
    <scope>NUCLEOTIDE SEQUENCE [LARGE SCALE GENOMIC DNA]</scope>
    <source>
        <strain evidence="6 8">LMG 21861</strain>
    </source>
</reference>
<keyword evidence="1 4" id="KW-0479">Metal-binding</keyword>
<dbReference type="GeneID" id="83256856"/>
<feature type="domain" description="Enoyl reductase (ER)" evidence="5">
    <location>
        <begin position="8"/>
        <end position="335"/>
    </location>
</feature>
<keyword evidence="3" id="KW-0560">Oxidoreductase</keyword>
<dbReference type="InterPro" id="IPR011032">
    <property type="entry name" value="GroES-like_sf"/>
</dbReference>
<gene>
    <name evidence="6" type="ORF">AVL57_04195</name>
    <name evidence="7" type="ORF">Q4527_04125</name>
</gene>
<evidence type="ECO:0000313" key="8">
    <source>
        <dbReference type="Proteomes" id="UP000056750"/>
    </source>
</evidence>
<comment type="similarity">
    <text evidence="4">Belongs to the zinc-containing alcohol dehydrogenase family.</text>
</comment>
<dbReference type="Pfam" id="PF08240">
    <property type="entry name" value="ADH_N"/>
    <property type="match status" value="1"/>
</dbReference>
<dbReference type="PROSITE" id="PS00059">
    <property type="entry name" value="ADH_ZINC"/>
    <property type="match status" value="1"/>
</dbReference>
<dbReference type="Gene3D" id="3.90.180.10">
    <property type="entry name" value="Medium-chain alcohol dehydrogenases, catalytic domain"/>
    <property type="match status" value="1"/>
</dbReference>
<evidence type="ECO:0000313" key="9">
    <source>
        <dbReference type="Proteomes" id="UP001170717"/>
    </source>
</evidence>
<evidence type="ECO:0000313" key="7">
    <source>
        <dbReference type="EMBL" id="MDO6576561.1"/>
    </source>
</evidence>
<dbReference type="InterPro" id="IPR036291">
    <property type="entry name" value="NAD(P)-bd_dom_sf"/>
</dbReference>
<dbReference type="SMART" id="SM00829">
    <property type="entry name" value="PKS_ER"/>
    <property type="match status" value="1"/>
</dbReference>
<dbReference type="InterPro" id="IPR020843">
    <property type="entry name" value="ER"/>
</dbReference>
<reference evidence="7" key="2">
    <citation type="submission" date="2023-07" db="EMBL/GenBank/DDBJ databases">
        <title>Genome content predicts the carbon catabolic preferences of heterotrophic bacteria.</title>
        <authorList>
            <person name="Gralka M."/>
        </authorList>
    </citation>
    <scope>NUCLEOTIDE SEQUENCE</scope>
    <source>
        <strain evidence="7">F2M12</strain>
    </source>
</reference>
<evidence type="ECO:0000256" key="2">
    <source>
        <dbReference type="ARBA" id="ARBA00022833"/>
    </source>
</evidence>
<dbReference type="EMBL" id="JAUOQI010000002">
    <property type="protein sequence ID" value="MDO6576561.1"/>
    <property type="molecule type" value="Genomic_DNA"/>
</dbReference>
<dbReference type="InterPro" id="IPR050129">
    <property type="entry name" value="Zn_alcohol_dh"/>
</dbReference>